<feature type="transmembrane region" description="Helical" evidence="1">
    <location>
        <begin position="191"/>
        <end position="213"/>
    </location>
</feature>
<feature type="domain" description="DUF6688" evidence="2">
    <location>
        <begin position="3"/>
        <end position="239"/>
    </location>
</feature>
<feature type="transmembrane region" description="Helical" evidence="1">
    <location>
        <begin position="106"/>
        <end position="127"/>
    </location>
</feature>
<name>A0A8J8G7C2_9FLAO</name>
<evidence type="ECO:0000313" key="4">
    <source>
        <dbReference type="EMBL" id="NRS92513.1"/>
    </source>
</evidence>
<organism evidence="4 5">
    <name type="scientific">Frigoriflavimonas asaccharolytica</name>
    <dbReference type="NCBI Taxonomy" id="2735899"/>
    <lineage>
        <taxon>Bacteria</taxon>
        <taxon>Pseudomonadati</taxon>
        <taxon>Bacteroidota</taxon>
        <taxon>Flavobacteriia</taxon>
        <taxon>Flavobacteriales</taxon>
        <taxon>Weeksellaceae</taxon>
        <taxon>Frigoriflavimonas</taxon>
    </lineage>
</organism>
<evidence type="ECO:0000256" key="1">
    <source>
        <dbReference type="SAM" id="Phobius"/>
    </source>
</evidence>
<keyword evidence="1" id="KW-1133">Transmembrane helix</keyword>
<accession>A0A8J8G7C2</accession>
<reference evidence="4" key="1">
    <citation type="submission" date="2020-05" db="EMBL/GenBank/DDBJ databases">
        <title>Genomic Encyclopedia of Type Strains, Phase IV (KMG-V): Genome sequencing to study the core and pangenomes of soil and plant-associated prokaryotes.</title>
        <authorList>
            <person name="Whitman W."/>
        </authorList>
    </citation>
    <scope>NUCLEOTIDE SEQUENCE</scope>
    <source>
        <strain evidence="4">16F</strain>
    </source>
</reference>
<dbReference type="InterPro" id="IPR056491">
    <property type="entry name" value="DUF6688_C"/>
</dbReference>
<keyword evidence="1" id="KW-0472">Membrane</keyword>
<dbReference type="RefSeq" id="WP_173779115.1">
    <property type="nucleotide sequence ID" value="NZ_JABSNO010000009.1"/>
</dbReference>
<sequence>MTAGIVVLLVFVLFLFLIFKLVKLLRPQVSGTNLYVEFILFTLFLLCNIGYVYYVSSGFPYNVPIDPIDNSYEILASKYSIPLVIFSSFFYLSVYLAWLKDWELPPIIILVCNCFLLIGIFISGKIIVHNFTSTSDKQFNFAVLIPLMNIVIALLFIIKLFLKEKVNAFKRIYKNEFLNAINQFLLKSNHLYLAIIVLVFPVYYLVLMILILFGQDADAMTKVFTETTDWVYSQKEHPPYLDHNGHYLCTVAACGNPKKVKPLFIGKRHQNPIIVNRQLQIANAFEALIEDYLPKIHQIIRKNYDEYGYNLSKKINDTYYADLTYYLMKPLEYFFLIFIYTFSTKPEQLIQKQYQNA</sequence>
<keyword evidence="1" id="KW-0812">Transmembrane</keyword>
<feature type="transmembrane region" description="Helical" evidence="1">
    <location>
        <begin position="139"/>
        <end position="162"/>
    </location>
</feature>
<evidence type="ECO:0000259" key="3">
    <source>
        <dbReference type="Pfam" id="PF23543"/>
    </source>
</evidence>
<feature type="transmembrane region" description="Helical" evidence="1">
    <location>
        <begin position="6"/>
        <end position="22"/>
    </location>
</feature>
<dbReference type="AlphaFoldDB" id="A0A8J8G7C2"/>
<proteinExistence type="predicted"/>
<comment type="caution">
    <text evidence="4">The sequence shown here is derived from an EMBL/GenBank/DDBJ whole genome shotgun (WGS) entry which is preliminary data.</text>
</comment>
<dbReference type="Proteomes" id="UP000610746">
    <property type="component" value="Unassembled WGS sequence"/>
</dbReference>
<evidence type="ECO:0000313" key="5">
    <source>
        <dbReference type="Proteomes" id="UP000610746"/>
    </source>
</evidence>
<evidence type="ECO:0000259" key="2">
    <source>
        <dbReference type="Pfam" id="PF20394"/>
    </source>
</evidence>
<gene>
    <name evidence="4" type="ORF">HNQ03_001588</name>
</gene>
<dbReference type="Pfam" id="PF23543">
    <property type="entry name" value="DUF6688_C"/>
    <property type="match status" value="1"/>
</dbReference>
<dbReference type="Pfam" id="PF20394">
    <property type="entry name" value="DUF6688"/>
    <property type="match status" value="1"/>
</dbReference>
<feature type="transmembrane region" description="Helical" evidence="1">
    <location>
        <begin position="79"/>
        <end position="99"/>
    </location>
</feature>
<keyword evidence="5" id="KW-1185">Reference proteome</keyword>
<feature type="transmembrane region" description="Helical" evidence="1">
    <location>
        <begin position="34"/>
        <end position="54"/>
    </location>
</feature>
<protein>
    <submittedName>
        <fullName evidence="4">Uncharacterized protein</fullName>
    </submittedName>
</protein>
<dbReference type="InterPro" id="IPR046510">
    <property type="entry name" value="DUF6688_N"/>
</dbReference>
<dbReference type="EMBL" id="JABSNO010000009">
    <property type="protein sequence ID" value="NRS92513.1"/>
    <property type="molecule type" value="Genomic_DNA"/>
</dbReference>
<feature type="domain" description="DUF6688" evidence="3">
    <location>
        <begin position="244"/>
        <end position="354"/>
    </location>
</feature>